<accession>A0ABU6Y0N5</accession>
<evidence type="ECO:0000313" key="2">
    <source>
        <dbReference type="Proteomes" id="UP001341840"/>
    </source>
</evidence>
<sequence length="65" mass="7252">MENGFGHESPRSIAKNVIERLSQSRDLSKASSKDFDLDNPITIEDIYARSGNGHYDSDLDDTPPK</sequence>
<dbReference type="EMBL" id="JASCZI010227912">
    <property type="protein sequence ID" value="MED6203499.1"/>
    <property type="molecule type" value="Genomic_DNA"/>
</dbReference>
<name>A0ABU6Y0N5_9FABA</name>
<feature type="non-terminal residue" evidence="1">
    <location>
        <position position="65"/>
    </location>
</feature>
<evidence type="ECO:0000313" key="1">
    <source>
        <dbReference type="EMBL" id="MED6203499.1"/>
    </source>
</evidence>
<protein>
    <submittedName>
        <fullName evidence="1">Uncharacterized protein</fullName>
    </submittedName>
</protein>
<comment type="caution">
    <text evidence="1">The sequence shown here is derived from an EMBL/GenBank/DDBJ whole genome shotgun (WGS) entry which is preliminary data.</text>
</comment>
<dbReference type="Proteomes" id="UP001341840">
    <property type="component" value="Unassembled WGS sequence"/>
</dbReference>
<proteinExistence type="predicted"/>
<organism evidence="1 2">
    <name type="scientific">Stylosanthes scabra</name>
    <dbReference type="NCBI Taxonomy" id="79078"/>
    <lineage>
        <taxon>Eukaryota</taxon>
        <taxon>Viridiplantae</taxon>
        <taxon>Streptophyta</taxon>
        <taxon>Embryophyta</taxon>
        <taxon>Tracheophyta</taxon>
        <taxon>Spermatophyta</taxon>
        <taxon>Magnoliopsida</taxon>
        <taxon>eudicotyledons</taxon>
        <taxon>Gunneridae</taxon>
        <taxon>Pentapetalae</taxon>
        <taxon>rosids</taxon>
        <taxon>fabids</taxon>
        <taxon>Fabales</taxon>
        <taxon>Fabaceae</taxon>
        <taxon>Papilionoideae</taxon>
        <taxon>50 kb inversion clade</taxon>
        <taxon>dalbergioids sensu lato</taxon>
        <taxon>Dalbergieae</taxon>
        <taxon>Pterocarpus clade</taxon>
        <taxon>Stylosanthes</taxon>
    </lineage>
</organism>
<reference evidence="1 2" key="1">
    <citation type="journal article" date="2023" name="Plants (Basel)">
        <title>Bridging the Gap: Combining Genomics and Transcriptomics Approaches to Understand Stylosanthes scabra, an Orphan Legume from the Brazilian Caatinga.</title>
        <authorList>
            <person name="Ferreira-Neto J.R.C."/>
            <person name="da Silva M.D."/>
            <person name="Binneck E."/>
            <person name="de Melo N.F."/>
            <person name="da Silva R.H."/>
            <person name="de Melo A.L.T.M."/>
            <person name="Pandolfi V."/>
            <person name="Bustamante F.O."/>
            <person name="Brasileiro-Vidal A.C."/>
            <person name="Benko-Iseppon A.M."/>
        </authorList>
    </citation>
    <scope>NUCLEOTIDE SEQUENCE [LARGE SCALE GENOMIC DNA]</scope>
    <source>
        <tissue evidence="1">Leaves</tissue>
    </source>
</reference>
<keyword evidence="2" id="KW-1185">Reference proteome</keyword>
<gene>
    <name evidence="1" type="ORF">PIB30_116088</name>
</gene>